<sequence>MDLAEEECGEWEYEEEEEYEEGAEEEHFPIGYTIEFSAEDREAHEEDGDAEQAPRGGLGSQALPVSDTLRADWDGIPTDGAEYLFTVRFVTRSILCSGRKTLELGNTNSISLWLFCLSITGSTNRNSIISARREARARPRIVAKENPYKLPSRSLPQPGPIGCKQSGPSDSWRKKFIERFMNMRQSLQVQEPWHWDLAEDFRRPPPDNDESNWKIFILGKKTNLKDYPARAPIPLFLKALEQATVIAVLSHYQAWIQERINALATMIEQSNDVELPDDVEDPTESQEIVLLSPSDGAWLMGLLAVLDAVLTSEDVFKLRELARSCKHVVHITNAALQLAQDSSAEQEAGVAWMVIAAVADVWGQKDLWDE</sequence>
<dbReference type="Gene3D" id="1.20.58.1070">
    <property type="match status" value="1"/>
</dbReference>
<dbReference type="GO" id="GO:0032797">
    <property type="term" value="C:SMN complex"/>
    <property type="evidence" value="ECO:0000318"/>
    <property type="project" value="GO_Central"/>
</dbReference>
<dbReference type="Pfam" id="PF04938">
    <property type="entry name" value="SIP1"/>
    <property type="match status" value="1"/>
</dbReference>
<dbReference type="OrthoDB" id="428895at2759"/>
<dbReference type="InParanoid" id="E3JRA0"/>
<evidence type="ECO:0000313" key="4">
    <source>
        <dbReference type="Proteomes" id="UP000008783"/>
    </source>
</evidence>
<evidence type="ECO:0000256" key="2">
    <source>
        <dbReference type="SAM" id="MobiDB-lite"/>
    </source>
</evidence>
<dbReference type="InterPro" id="IPR035426">
    <property type="entry name" value="Gemin2/Brr1"/>
</dbReference>
<dbReference type="Proteomes" id="UP000008783">
    <property type="component" value="Unassembled WGS sequence"/>
</dbReference>
<dbReference type="GO" id="GO:0000387">
    <property type="term" value="P:spliceosomal snRNP assembly"/>
    <property type="evidence" value="ECO:0000318"/>
    <property type="project" value="GO_Central"/>
</dbReference>
<dbReference type="GO" id="GO:0005634">
    <property type="term" value="C:nucleus"/>
    <property type="evidence" value="ECO:0000318"/>
    <property type="project" value="GO_Central"/>
</dbReference>
<dbReference type="KEGG" id="pgr:PGTG_00397"/>
<evidence type="ECO:0008006" key="5">
    <source>
        <dbReference type="Google" id="ProtNLM"/>
    </source>
</evidence>
<dbReference type="VEuPathDB" id="FungiDB:PGTG_00397"/>
<reference evidence="4" key="2">
    <citation type="journal article" date="2011" name="Proc. Natl. Acad. Sci. U.S.A.">
        <title>Obligate biotrophy features unraveled by the genomic analysis of rust fungi.</title>
        <authorList>
            <person name="Duplessis S."/>
            <person name="Cuomo C.A."/>
            <person name="Lin Y.-C."/>
            <person name="Aerts A."/>
            <person name="Tisserant E."/>
            <person name="Veneault-Fourrey C."/>
            <person name="Joly D.L."/>
            <person name="Hacquard S."/>
            <person name="Amselem J."/>
            <person name="Cantarel B.L."/>
            <person name="Chiu R."/>
            <person name="Coutinho P.M."/>
            <person name="Feau N."/>
            <person name="Field M."/>
            <person name="Frey P."/>
            <person name="Gelhaye E."/>
            <person name="Goldberg J."/>
            <person name="Grabherr M.G."/>
            <person name="Kodira C.D."/>
            <person name="Kohler A."/>
            <person name="Kuees U."/>
            <person name="Lindquist E.A."/>
            <person name="Lucas S.M."/>
            <person name="Mago R."/>
            <person name="Mauceli E."/>
            <person name="Morin E."/>
            <person name="Murat C."/>
            <person name="Pangilinan J.L."/>
            <person name="Park R."/>
            <person name="Pearson M."/>
            <person name="Quesneville H."/>
            <person name="Rouhier N."/>
            <person name="Sakthikumar S."/>
            <person name="Salamov A.A."/>
            <person name="Schmutz J."/>
            <person name="Selles B."/>
            <person name="Shapiro H."/>
            <person name="Tanguay P."/>
            <person name="Tuskan G.A."/>
            <person name="Henrissat B."/>
            <person name="Van de Peer Y."/>
            <person name="Rouze P."/>
            <person name="Ellis J.G."/>
            <person name="Dodds P.N."/>
            <person name="Schein J.E."/>
            <person name="Zhong S."/>
            <person name="Hamelin R.C."/>
            <person name="Grigoriev I.V."/>
            <person name="Szabo L.J."/>
            <person name="Martin F."/>
        </authorList>
    </citation>
    <scope>NUCLEOTIDE SEQUENCE [LARGE SCALE GENOMIC DNA]</scope>
    <source>
        <strain evidence="4">CRL 75-36-700-3 / race SCCL</strain>
    </source>
</reference>
<protein>
    <recommendedName>
        <fullName evidence="5">Gem (Nuclear organelle) associated protein 2</fullName>
    </recommendedName>
</protein>
<name>E3JRA0_PUCGT</name>
<dbReference type="AlphaFoldDB" id="E3JRA0"/>
<dbReference type="PANTHER" id="PTHR12794">
    <property type="entry name" value="GEMIN2"/>
    <property type="match status" value="1"/>
</dbReference>
<feature type="region of interest" description="Disordered" evidence="2">
    <location>
        <begin position="1"/>
        <end position="63"/>
    </location>
</feature>
<dbReference type="PANTHER" id="PTHR12794:SF0">
    <property type="entry name" value="GEM-ASSOCIATED PROTEIN 2"/>
    <property type="match status" value="1"/>
</dbReference>
<feature type="compositionally biased region" description="Acidic residues" evidence="2">
    <location>
        <begin position="1"/>
        <end position="24"/>
    </location>
</feature>
<dbReference type="EMBL" id="DS178262">
    <property type="protein sequence ID" value="EFP74441.1"/>
    <property type="molecule type" value="Genomic_DNA"/>
</dbReference>
<proteinExistence type="inferred from homology"/>
<gene>
    <name evidence="3" type="ORF">PGTG_00397</name>
</gene>
<dbReference type="GeneID" id="10546467"/>
<reference key="1">
    <citation type="submission" date="2007-01" db="EMBL/GenBank/DDBJ databases">
        <title>The Genome Sequence of Puccinia graminis f. sp. tritici Strain CRL 75-36-700-3.</title>
        <authorList>
            <consortium name="The Broad Institute Genome Sequencing Platform"/>
            <person name="Birren B."/>
            <person name="Lander E."/>
            <person name="Galagan J."/>
            <person name="Nusbaum C."/>
            <person name="Devon K."/>
            <person name="Cuomo C."/>
            <person name="Jaffe D."/>
            <person name="Butler J."/>
            <person name="Alvarez P."/>
            <person name="Gnerre S."/>
            <person name="Grabherr M."/>
            <person name="Mauceli E."/>
            <person name="Brockman W."/>
            <person name="Young S."/>
            <person name="LaButti K."/>
            <person name="Sykes S."/>
            <person name="DeCaprio D."/>
            <person name="Crawford M."/>
            <person name="Koehrsen M."/>
            <person name="Engels R."/>
            <person name="Montgomery P."/>
            <person name="Pearson M."/>
            <person name="Howarth C."/>
            <person name="Larson L."/>
            <person name="White J."/>
            <person name="Zeng Q."/>
            <person name="Kodira C."/>
            <person name="Yandava C."/>
            <person name="Alvarado L."/>
            <person name="O'Leary S."/>
            <person name="Szabo L."/>
            <person name="Dean R."/>
            <person name="Schein J."/>
        </authorList>
    </citation>
    <scope>NUCLEOTIDE SEQUENCE</scope>
    <source>
        <strain>CRL 75-36-700-3</strain>
    </source>
</reference>
<accession>E3JRA0</accession>
<evidence type="ECO:0000313" key="3">
    <source>
        <dbReference type="EMBL" id="EFP74441.1"/>
    </source>
</evidence>
<dbReference type="HOGENOM" id="CLU_061593_0_0_1"/>
<organism evidence="3 4">
    <name type="scientific">Puccinia graminis f. sp. tritici (strain CRL 75-36-700-3 / race SCCL)</name>
    <name type="common">Black stem rust fungus</name>
    <dbReference type="NCBI Taxonomy" id="418459"/>
    <lineage>
        <taxon>Eukaryota</taxon>
        <taxon>Fungi</taxon>
        <taxon>Dikarya</taxon>
        <taxon>Basidiomycota</taxon>
        <taxon>Pucciniomycotina</taxon>
        <taxon>Pucciniomycetes</taxon>
        <taxon>Pucciniales</taxon>
        <taxon>Pucciniaceae</taxon>
        <taxon>Puccinia</taxon>
    </lineage>
</organism>
<dbReference type="RefSeq" id="XP_003307447.1">
    <property type="nucleotide sequence ID" value="XM_003307399.1"/>
</dbReference>
<comment type="similarity">
    <text evidence="1">Belongs to the gemin-2 family.</text>
</comment>
<evidence type="ECO:0000256" key="1">
    <source>
        <dbReference type="ARBA" id="ARBA00025758"/>
    </source>
</evidence>
<dbReference type="OMA" id="YFTHWIN"/>
<keyword evidence="4" id="KW-1185">Reference proteome</keyword>
<dbReference type="STRING" id="418459.E3JRA0"/>
<dbReference type="FunFam" id="1.20.58.1070:FF:000007">
    <property type="entry name" value="Chromosome 23, whole genome shotgun sequence"/>
    <property type="match status" value="1"/>
</dbReference>